<dbReference type="CDD" id="cd01838">
    <property type="entry name" value="Isoamyl_acetate_hydrolase_like"/>
    <property type="match status" value="1"/>
</dbReference>
<accession>A0ABP0ZI09</accession>
<sequence>MLKFVLFGDSITQFSNQIGDDFALQPALQNMLIRKFDVLNRGYSGYNSEHARLILPKILQEEGKESRENGITLMTIFFGTNDAFTHNELQPVAIDRYRENIGYLVTLAQKNGITPVVIGPGLHDSELVKQSAMVNSGDLAEPWTTNKRNHEYSEAAKSVAKQHGVAFIDLWNRFREEGGWSEQQLLSGASVSGMDAFLNDGVHYTSRAYRILFDEIVKAIEHETASVPTRLADWKEIDPKNINSIFN</sequence>
<dbReference type="PANTHER" id="PTHR14209">
    <property type="entry name" value="ISOAMYL ACETATE-HYDROLYZING ESTERASE 1"/>
    <property type="match status" value="1"/>
</dbReference>
<reference evidence="2 3" key="1">
    <citation type="submission" date="2024-03" db="EMBL/GenBank/DDBJ databases">
        <authorList>
            <person name="Brejova B."/>
        </authorList>
    </citation>
    <scope>NUCLEOTIDE SEQUENCE [LARGE SCALE GENOMIC DNA]</scope>
    <source>
        <strain evidence="2 3">CBS 14171</strain>
    </source>
</reference>
<dbReference type="GeneID" id="92207218"/>
<protein>
    <recommendedName>
        <fullName evidence="1">SGNH hydrolase-type esterase domain-containing protein</fullName>
    </recommendedName>
</protein>
<dbReference type="InterPro" id="IPR036514">
    <property type="entry name" value="SGNH_hydro_sf"/>
</dbReference>
<name>A0ABP0ZI09_9ASCO</name>
<dbReference type="InterPro" id="IPR013830">
    <property type="entry name" value="SGNH_hydro"/>
</dbReference>
<proteinExistence type="predicted"/>
<dbReference type="SUPFAM" id="SSF52266">
    <property type="entry name" value="SGNH hydrolase"/>
    <property type="match status" value="1"/>
</dbReference>
<gene>
    <name evidence="2" type="ORF">LODBEIA_P20220</name>
</gene>
<dbReference type="Proteomes" id="UP001497383">
    <property type="component" value="Chromosome 2"/>
</dbReference>
<feature type="domain" description="SGNH hydrolase-type esterase" evidence="1">
    <location>
        <begin position="6"/>
        <end position="211"/>
    </location>
</feature>
<keyword evidence="3" id="KW-1185">Reference proteome</keyword>
<dbReference type="PANTHER" id="PTHR14209:SF19">
    <property type="entry name" value="ISOAMYL ACETATE-HYDROLYZING ESTERASE 1 HOMOLOG"/>
    <property type="match status" value="1"/>
</dbReference>
<organism evidence="2 3">
    <name type="scientific">Lodderomyces beijingensis</name>
    <dbReference type="NCBI Taxonomy" id="1775926"/>
    <lineage>
        <taxon>Eukaryota</taxon>
        <taxon>Fungi</taxon>
        <taxon>Dikarya</taxon>
        <taxon>Ascomycota</taxon>
        <taxon>Saccharomycotina</taxon>
        <taxon>Pichiomycetes</taxon>
        <taxon>Debaryomycetaceae</taxon>
        <taxon>Candida/Lodderomyces clade</taxon>
        <taxon>Lodderomyces</taxon>
    </lineage>
</organism>
<dbReference type="RefSeq" id="XP_066828960.1">
    <property type="nucleotide sequence ID" value="XM_066971976.1"/>
</dbReference>
<evidence type="ECO:0000313" key="3">
    <source>
        <dbReference type="Proteomes" id="UP001497383"/>
    </source>
</evidence>
<dbReference type="InterPro" id="IPR045136">
    <property type="entry name" value="Iah1-like"/>
</dbReference>
<evidence type="ECO:0000259" key="1">
    <source>
        <dbReference type="Pfam" id="PF13472"/>
    </source>
</evidence>
<evidence type="ECO:0000313" key="2">
    <source>
        <dbReference type="EMBL" id="CAK9437644.1"/>
    </source>
</evidence>
<dbReference type="EMBL" id="OZ022406">
    <property type="protein sequence ID" value="CAK9437644.1"/>
    <property type="molecule type" value="Genomic_DNA"/>
</dbReference>
<dbReference type="Gene3D" id="3.40.50.1110">
    <property type="entry name" value="SGNH hydrolase"/>
    <property type="match status" value="1"/>
</dbReference>
<dbReference type="Pfam" id="PF13472">
    <property type="entry name" value="Lipase_GDSL_2"/>
    <property type="match status" value="1"/>
</dbReference>